<comment type="caution">
    <text evidence="2">The sequence shown here is derived from an EMBL/GenBank/DDBJ whole genome shotgun (WGS) entry which is preliminary data.</text>
</comment>
<organism evidence="2 3">
    <name type="scientific">Lwoffella lincolnii</name>
    <dbReference type="NCBI Taxonomy" id="90241"/>
    <lineage>
        <taxon>Bacteria</taxon>
        <taxon>Pseudomonadati</taxon>
        <taxon>Pseudomonadota</taxon>
        <taxon>Gammaproteobacteria</taxon>
        <taxon>Moraxellales</taxon>
        <taxon>Moraxellaceae</taxon>
        <taxon>Lwoffella</taxon>
    </lineage>
</organism>
<protein>
    <submittedName>
        <fullName evidence="2">Uncharacterized protein</fullName>
    </submittedName>
</protein>
<proteinExistence type="predicted"/>
<name>A0A1T0CHV7_9GAMM</name>
<gene>
    <name evidence="2" type="ORF">B0682_04960</name>
</gene>
<keyword evidence="3" id="KW-1185">Reference proteome</keyword>
<dbReference type="AlphaFoldDB" id="A0A1T0CHV7"/>
<dbReference type="OrthoDB" id="5351104at2"/>
<sequence>MVGQSTISSAPKTRLKRIVEPLNAIQQKRQDFFTNAQQLFERLQHLANRTRTAVKRLTGDHSNAGRADTAINGSQSVFENAERAITGANRQINDTERQIKQREQQANELVAEQQKALASSKGFGFGR</sequence>
<feature type="coiled-coil region" evidence="1">
    <location>
        <begin position="78"/>
        <end position="112"/>
    </location>
</feature>
<dbReference type="RefSeq" id="WP_078306931.1">
    <property type="nucleotide sequence ID" value="NZ_MUYT01000004.1"/>
</dbReference>
<evidence type="ECO:0000313" key="2">
    <source>
        <dbReference type="EMBL" id="OOS21937.1"/>
    </source>
</evidence>
<evidence type="ECO:0000313" key="3">
    <source>
        <dbReference type="Proteomes" id="UP000191094"/>
    </source>
</evidence>
<dbReference type="EMBL" id="MUYT01000004">
    <property type="protein sequence ID" value="OOS21937.1"/>
    <property type="molecule type" value="Genomic_DNA"/>
</dbReference>
<dbReference type="Proteomes" id="UP000191094">
    <property type="component" value="Unassembled WGS sequence"/>
</dbReference>
<reference evidence="2 3" key="1">
    <citation type="submission" date="2017-02" db="EMBL/GenBank/DDBJ databases">
        <title>Draft genome sequence of Moraxella lincolnii CCUG 9405T type strain.</title>
        <authorList>
            <person name="Salva-Serra F."/>
            <person name="Engstrom-Jakobsson H."/>
            <person name="Thorell K."/>
            <person name="Jaen-Luchoro D."/>
            <person name="Gonzales-Siles L."/>
            <person name="Karlsson R."/>
            <person name="Yazdan S."/>
            <person name="Boulund F."/>
            <person name="Johnning A."/>
            <person name="Engstrand L."/>
            <person name="Kristiansson E."/>
            <person name="Moore E."/>
        </authorList>
    </citation>
    <scope>NUCLEOTIDE SEQUENCE [LARGE SCALE GENOMIC DNA]</scope>
    <source>
        <strain evidence="2 3">CCUG 9405</strain>
    </source>
</reference>
<keyword evidence="1" id="KW-0175">Coiled coil</keyword>
<evidence type="ECO:0000256" key="1">
    <source>
        <dbReference type="SAM" id="Coils"/>
    </source>
</evidence>
<accession>A0A1T0CHV7</accession>